<evidence type="ECO:0000256" key="1">
    <source>
        <dbReference type="SAM" id="MobiDB-lite"/>
    </source>
</evidence>
<dbReference type="Proteomes" id="UP000261540">
    <property type="component" value="Unplaced"/>
</dbReference>
<proteinExistence type="predicted"/>
<evidence type="ECO:0000313" key="2">
    <source>
        <dbReference type="Ensembl" id="ENSPKIP00000027269.1"/>
    </source>
</evidence>
<organism evidence="2 3">
    <name type="scientific">Paramormyrops kingsleyae</name>
    <dbReference type="NCBI Taxonomy" id="1676925"/>
    <lineage>
        <taxon>Eukaryota</taxon>
        <taxon>Metazoa</taxon>
        <taxon>Chordata</taxon>
        <taxon>Craniata</taxon>
        <taxon>Vertebrata</taxon>
        <taxon>Euteleostomi</taxon>
        <taxon>Actinopterygii</taxon>
        <taxon>Neopterygii</taxon>
        <taxon>Teleostei</taxon>
        <taxon>Osteoglossocephala</taxon>
        <taxon>Osteoglossomorpha</taxon>
        <taxon>Osteoglossiformes</taxon>
        <taxon>Mormyridae</taxon>
        <taxon>Paramormyrops</taxon>
    </lineage>
</organism>
<keyword evidence="3" id="KW-1185">Reference proteome</keyword>
<feature type="compositionally biased region" description="Low complexity" evidence="1">
    <location>
        <begin position="60"/>
        <end position="78"/>
    </location>
</feature>
<accession>A0A3B3S942</accession>
<dbReference type="AlphaFoldDB" id="A0A3B3S942"/>
<reference evidence="2" key="1">
    <citation type="submission" date="2025-08" db="UniProtKB">
        <authorList>
            <consortium name="Ensembl"/>
        </authorList>
    </citation>
    <scope>IDENTIFICATION</scope>
</reference>
<evidence type="ECO:0000313" key="3">
    <source>
        <dbReference type="Proteomes" id="UP000261540"/>
    </source>
</evidence>
<reference evidence="2" key="2">
    <citation type="submission" date="2025-09" db="UniProtKB">
        <authorList>
            <consortium name="Ensembl"/>
        </authorList>
    </citation>
    <scope>IDENTIFICATION</scope>
</reference>
<name>A0A3B3S942_9TELE</name>
<feature type="region of interest" description="Disordered" evidence="1">
    <location>
        <begin position="60"/>
        <end position="86"/>
    </location>
</feature>
<sequence length="108" mass="11722">MYVINFHKTILSFDVKLLRFETMYIHAHFPGVARKGDLRAAGLAVRGAVHGRVFRVRAGKAGAQGARPGRAQAAAKPGTSPVGPASKLHKEIHHVTAWLNNLSGRTKF</sequence>
<dbReference type="Ensembl" id="ENSPKIT00000008035.1">
    <property type="protein sequence ID" value="ENSPKIP00000027269.1"/>
    <property type="gene ID" value="ENSPKIG00000009405.1"/>
</dbReference>
<protein>
    <submittedName>
        <fullName evidence="2">Uncharacterized protein</fullName>
    </submittedName>
</protein>